<keyword evidence="8" id="KW-0732">Signal</keyword>
<dbReference type="InterPro" id="IPR000757">
    <property type="entry name" value="Beta-glucanase-like"/>
</dbReference>
<evidence type="ECO:0000313" key="10">
    <source>
        <dbReference type="EMBL" id="OAE28827.1"/>
    </source>
</evidence>
<keyword evidence="8" id="KW-0964">Secreted</keyword>
<dbReference type="InterPro" id="IPR010713">
    <property type="entry name" value="XET_C"/>
</dbReference>
<evidence type="ECO:0000256" key="8">
    <source>
        <dbReference type="RuleBase" id="RU361120"/>
    </source>
</evidence>
<keyword evidence="4" id="KW-0325">Glycoprotein</keyword>
<dbReference type="PROSITE" id="PS01034">
    <property type="entry name" value="GH16_1"/>
    <property type="match status" value="1"/>
</dbReference>
<evidence type="ECO:0000259" key="9">
    <source>
        <dbReference type="PROSITE" id="PS51762"/>
    </source>
</evidence>
<evidence type="ECO:0000256" key="2">
    <source>
        <dbReference type="ARBA" id="ARBA00022801"/>
    </source>
</evidence>
<keyword evidence="8" id="KW-0961">Cell wall biogenesis/degradation</keyword>
<comment type="subcellular location">
    <subcellularLocation>
        <location evidence="8">Secreted</location>
        <location evidence="8">Cell wall</location>
    </subcellularLocation>
    <subcellularLocation>
        <location evidence="8">Secreted</location>
        <location evidence="8">Extracellular space</location>
        <location evidence="8">Apoplast</location>
    </subcellularLocation>
</comment>
<sequence length="292" mass="33672">MGSQALIAGLIFALFATTCSAQVNDQRGFYERFQINWAGENIWDNAWAKEVQMQLVPTGGASIASYNSYLYGHFSARLKLVANESSGVVTALYLTSYGPNWDEIDFEFLGNETGQPYVLHTNLFVNGNGSREQRIFLWFDPTLDFHTYAVVWNHEQILWLVDDIPIRVHKNREAWHPNSFPHFRPMVVAASIFEASTWATQGGRVPIKWEFAPFKITFSNFTFDACTVWNNDTTPCNTEYWNNPWESWNYTNLDWAQAGQLNWVKNSFTVYDYCTDRVRFPVEPAECVYNAV</sequence>
<accession>A0A176W6Z6</accession>
<comment type="PTM">
    <text evidence="8">Contains at least one intrachain disulfide bond essential for its enzymatic activity.</text>
</comment>
<dbReference type="GO" id="GO:0042546">
    <property type="term" value="P:cell wall biogenesis"/>
    <property type="evidence" value="ECO:0007669"/>
    <property type="project" value="InterPro"/>
</dbReference>
<dbReference type="PANTHER" id="PTHR31062">
    <property type="entry name" value="XYLOGLUCAN ENDOTRANSGLUCOSYLASE/HYDROLASE PROTEIN 8-RELATED"/>
    <property type="match status" value="1"/>
</dbReference>
<comment type="similarity">
    <text evidence="8">Belongs to the glycosyl hydrolase 16 family.</text>
</comment>
<evidence type="ECO:0000256" key="6">
    <source>
        <dbReference type="PIRSR" id="PIRSR005604-1"/>
    </source>
</evidence>
<comment type="caution">
    <text evidence="10">The sequence shown here is derived from an EMBL/GenBank/DDBJ whole genome shotgun (WGS) entry which is preliminary data.</text>
</comment>
<keyword evidence="1 8" id="KW-0808">Transferase</keyword>
<keyword evidence="8" id="KW-0134">Cell wall</keyword>
<reference evidence="10" key="1">
    <citation type="submission" date="2016-03" db="EMBL/GenBank/DDBJ databases">
        <title>Mechanisms controlling the formation of the plant cell surface in tip-growing cells are functionally conserved among land plants.</title>
        <authorList>
            <person name="Honkanen S."/>
            <person name="Jones V.A."/>
            <person name="Morieri G."/>
            <person name="Champion C."/>
            <person name="Hetherington A.J."/>
            <person name="Kelly S."/>
            <person name="Saint-Marcoux D."/>
            <person name="Proust H."/>
            <person name="Prescott H."/>
            <person name="Dolan L."/>
        </authorList>
    </citation>
    <scope>NUCLEOTIDE SEQUENCE [LARGE SCALE GENOMIC DNA]</scope>
    <source>
        <tissue evidence="10">Whole gametophyte</tissue>
    </source>
</reference>
<dbReference type="SUPFAM" id="SSF49899">
    <property type="entry name" value="Concanavalin A-like lectins/glucanases"/>
    <property type="match status" value="1"/>
</dbReference>
<dbReference type="InterPro" id="IPR044791">
    <property type="entry name" value="Beta-glucanase/XTH"/>
</dbReference>
<feature type="active site" description="Proton donor" evidence="6">
    <location>
        <position position="107"/>
    </location>
</feature>
<protein>
    <recommendedName>
        <fullName evidence="8">Xyloglucan endotransglucosylase/hydrolase</fullName>
        <ecNumber evidence="8">2.4.1.207</ecNumber>
    </recommendedName>
</protein>
<proteinExistence type="inferred from homology"/>
<dbReference type="Pfam" id="PF00722">
    <property type="entry name" value="Glyco_hydro_16"/>
    <property type="match status" value="1"/>
</dbReference>
<feature type="domain" description="GH16" evidence="9">
    <location>
        <begin position="13"/>
        <end position="218"/>
    </location>
</feature>
<keyword evidence="5 8" id="KW-0326">Glycosidase</keyword>
<feature type="glycosylation site" description="N-linked (GlcNAc...) asparagine" evidence="7">
    <location>
        <position position="111"/>
    </location>
</feature>
<dbReference type="EMBL" id="LVLJ01001645">
    <property type="protein sequence ID" value="OAE28827.1"/>
    <property type="molecule type" value="Genomic_DNA"/>
</dbReference>
<dbReference type="Pfam" id="PF06955">
    <property type="entry name" value="XET_C"/>
    <property type="match status" value="1"/>
</dbReference>
<dbReference type="GO" id="GO:0071555">
    <property type="term" value="P:cell wall organization"/>
    <property type="evidence" value="ECO:0007669"/>
    <property type="project" value="UniProtKB-KW"/>
</dbReference>
<evidence type="ECO:0000256" key="1">
    <source>
        <dbReference type="ARBA" id="ARBA00022679"/>
    </source>
</evidence>
<dbReference type="AlphaFoldDB" id="A0A176W6Z6"/>
<dbReference type="EC" id="2.4.1.207" evidence="8"/>
<evidence type="ECO:0000256" key="3">
    <source>
        <dbReference type="ARBA" id="ARBA00023157"/>
    </source>
</evidence>
<dbReference type="InterPro" id="IPR008263">
    <property type="entry name" value="GH16_AS"/>
</dbReference>
<keyword evidence="3" id="KW-1015">Disulfide bond</keyword>
<dbReference type="GO" id="GO:0048046">
    <property type="term" value="C:apoplast"/>
    <property type="evidence" value="ECO:0007669"/>
    <property type="project" value="UniProtKB-SubCell"/>
</dbReference>
<keyword evidence="11" id="KW-1185">Reference proteome</keyword>
<evidence type="ECO:0000256" key="5">
    <source>
        <dbReference type="ARBA" id="ARBA00023295"/>
    </source>
</evidence>
<dbReference type="Proteomes" id="UP000077202">
    <property type="component" value="Unassembled WGS sequence"/>
</dbReference>
<dbReference type="GO" id="GO:0016762">
    <property type="term" value="F:xyloglucan:xyloglucosyl transferase activity"/>
    <property type="evidence" value="ECO:0007669"/>
    <property type="project" value="UniProtKB-EC"/>
</dbReference>
<dbReference type="GO" id="GO:0010411">
    <property type="term" value="P:xyloglucan metabolic process"/>
    <property type="evidence" value="ECO:0007669"/>
    <property type="project" value="InterPro"/>
</dbReference>
<gene>
    <name evidence="10" type="ORF">AXG93_684s1050</name>
</gene>
<evidence type="ECO:0000256" key="4">
    <source>
        <dbReference type="ARBA" id="ARBA00023180"/>
    </source>
</evidence>
<evidence type="ECO:0000313" key="11">
    <source>
        <dbReference type="Proteomes" id="UP000077202"/>
    </source>
</evidence>
<keyword evidence="2 8" id="KW-0378">Hydrolase</keyword>
<dbReference type="PIRSF" id="PIRSF005604">
    <property type="entry name" value="XET"/>
    <property type="match status" value="1"/>
</dbReference>
<dbReference type="InterPro" id="IPR016455">
    <property type="entry name" value="XTH"/>
</dbReference>
<dbReference type="Gene3D" id="2.60.120.200">
    <property type="match status" value="1"/>
</dbReference>
<dbReference type="InterPro" id="IPR013320">
    <property type="entry name" value="ConA-like_dom_sf"/>
</dbReference>
<comment type="function">
    <text evidence="8">Catalyzes xyloglucan endohydrolysis (XEH) and/or endotransglycosylation (XET). Cleaves and religates xyloglucan polymers, an essential constituent of the primary cell wall, and thereby participates in cell wall construction of growing tissues.</text>
</comment>
<evidence type="ECO:0000256" key="7">
    <source>
        <dbReference type="PIRSR" id="PIRSR005604-2"/>
    </source>
</evidence>
<feature type="chain" id="PRO_5007948759" description="Xyloglucan endotransglucosylase/hydrolase" evidence="8">
    <location>
        <begin position="22"/>
        <end position="292"/>
    </location>
</feature>
<dbReference type="GO" id="GO:0004553">
    <property type="term" value="F:hydrolase activity, hydrolyzing O-glycosyl compounds"/>
    <property type="evidence" value="ECO:0007669"/>
    <property type="project" value="InterPro"/>
</dbReference>
<name>A0A176W6Z6_MARPO</name>
<dbReference type="PROSITE" id="PS51762">
    <property type="entry name" value="GH16_2"/>
    <property type="match status" value="1"/>
</dbReference>
<keyword evidence="8" id="KW-0052">Apoplast</keyword>
<feature type="signal peptide" evidence="8">
    <location>
        <begin position="1"/>
        <end position="21"/>
    </location>
</feature>
<organism evidence="10 11">
    <name type="scientific">Marchantia polymorpha subsp. ruderalis</name>
    <dbReference type="NCBI Taxonomy" id="1480154"/>
    <lineage>
        <taxon>Eukaryota</taxon>
        <taxon>Viridiplantae</taxon>
        <taxon>Streptophyta</taxon>
        <taxon>Embryophyta</taxon>
        <taxon>Marchantiophyta</taxon>
        <taxon>Marchantiopsida</taxon>
        <taxon>Marchantiidae</taxon>
        <taxon>Marchantiales</taxon>
        <taxon>Marchantiaceae</taxon>
        <taxon>Marchantia</taxon>
    </lineage>
</organism>
<feature type="active site" description="Nucleophile" evidence="6">
    <location>
        <position position="103"/>
    </location>
</feature>